<dbReference type="Proteomes" id="UP001139485">
    <property type="component" value="Unassembled WGS sequence"/>
</dbReference>
<name>A0A9X2IG61_9ACTN</name>
<accession>A0A9X2IG61</accession>
<dbReference type="Pfam" id="PF20177">
    <property type="entry name" value="DUF6542"/>
    <property type="match status" value="1"/>
</dbReference>
<feature type="transmembrane region" description="Helical" evidence="1">
    <location>
        <begin position="39"/>
        <end position="58"/>
    </location>
</feature>
<feature type="transmembrane region" description="Helical" evidence="1">
    <location>
        <begin position="104"/>
        <end position="124"/>
    </location>
</feature>
<proteinExistence type="predicted"/>
<keyword evidence="4" id="KW-1185">Reference proteome</keyword>
<evidence type="ECO:0000256" key="1">
    <source>
        <dbReference type="SAM" id="Phobius"/>
    </source>
</evidence>
<organism evidence="3 4">
    <name type="scientific">Nocardioides bruguierae</name>
    <dbReference type="NCBI Taxonomy" id="2945102"/>
    <lineage>
        <taxon>Bacteria</taxon>
        <taxon>Bacillati</taxon>
        <taxon>Actinomycetota</taxon>
        <taxon>Actinomycetes</taxon>
        <taxon>Propionibacteriales</taxon>
        <taxon>Nocardioidaceae</taxon>
        <taxon>Nocardioides</taxon>
    </lineage>
</organism>
<dbReference type="EMBL" id="JAMOIL010000027">
    <property type="protein sequence ID" value="MCM0622042.1"/>
    <property type="molecule type" value="Genomic_DNA"/>
</dbReference>
<evidence type="ECO:0000313" key="3">
    <source>
        <dbReference type="EMBL" id="MCM0622042.1"/>
    </source>
</evidence>
<reference evidence="3" key="1">
    <citation type="submission" date="2022-05" db="EMBL/GenBank/DDBJ databases">
        <authorList>
            <person name="Tuo L."/>
        </authorList>
    </citation>
    <scope>NUCLEOTIDE SEQUENCE</scope>
    <source>
        <strain evidence="3">BSK12Z-4</strain>
    </source>
</reference>
<dbReference type="AlphaFoldDB" id="A0A9X2IG61"/>
<gene>
    <name evidence="3" type="ORF">M8330_17255</name>
</gene>
<keyword evidence="1" id="KW-1133">Transmembrane helix</keyword>
<evidence type="ECO:0000313" key="4">
    <source>
        <dbReference type="Proteomes" id="UP001139485"/>
    </source>
</evidence>
<sequence length="142" mass="15255">MTARTVWEEGREPGWQVAALATAATGSALALDLWWGADVGWLFDTVFVLACIAMALLVRPGDFFVVGSAPPWLMVGLMVVTALIDPAFLAEADDRAVQAVVAGMSMHAFPLVLGYALALAVLYVRDRVRKSHTHPRPHPTAS</sequence>
<dbReference type="InterPro" id="IPR046672">
    <property type="entry name" value="DUF6542"/>
</dbReference>
<keyword evidence="1" id="KW-0812">Transmembrane</keyword>
<feature type="transmembrane region" description="Helical" evidence="1">
    <location>
        <begin position="63"/>
        <end position="84"/>
    </location>
</feature>
<feature type="domain" description="DUF6542" evidence="2">
    <location>
        <begin position="13"/>
        <end position="125"/>
    </location>
</feature>
<keyword evidence="1" id="KW-0472">Membrane</keyword>
<evidence type="ECO:0000259" key="2">
    <source>
        <dbReference type="Pfam" id="PF20177"/>
    </source>
</evidence>
<dbReference type="RefSeq" id="WP_250054305.1">
    <property type="nucleotide sequence ID" value="NZ_JAMJPH010000019.1"/>
</dbReference>
<protein>
    <recommendedName>
        <fullName evidence="2">DUF6542 domain-containing protein</fullName>
    </recommendedName>
</protein>
<comment type="caution">
    <text evidence="3">The sequence shown here is derived from an EMBL/GenBank/DDBJ whole genome shotgun (WGS) entry which is preliminary data.</text>
</comment>